<dbReference type="Proteomes" id="UP001258945">
    <property type="component" value="Unassembled WGS sequence"/>
</dbReference>
<proteinExistence type="predicted"/>
<evidence type="ECO:0000313" key="2">
    <source>
        <dbReference type="EMBL" id="MDT8333449.1"/>
    </source>
</evidence>
<dbReference type="RefSeq" id="WP_314284873.1">
    <property type="nucleotide sequence ID" value="NZ_JAVVDO010000055.1"/>
</dbReference>
<accession>A0ABU3MM41</accession>
<dbReference type="EMBL" id="JAVVDO010000055">
    <property type="protein sequence ID" value="MDT8333449.1"/>
    <property type="molecule type" value="Genomic_DNA"/>
</dbReference>
<keyword evidence="3" id="KW-1185">Reference proteome</keyword>
<comment type="caution">
    <text evidence="2">The sequence shown here is derived from an EMBL/GenBank/DDBJ whole genome shotgun (WGS) entry which is preliminary data.</text>
</comment>
<evidence type="ECO:0000313" key="3">
    <source>
        <dbReference type="Proteomes" id="UP001258945"/>
    </source>
</evidence>
<feature type="region of interest" description="Disordered" evidence="1">
    <location>
        <begin position="180"/>
        <end position="207"/>
    </location>
</feature>
<protein>
    <submittedName>
        <fullName evidence="2">Uncharacterized protein</fullName>
    </submittedName>
</protein>
<organism evidence="2 3">
    <name type="scientific">Roseomonas gilardii</name>
    <dbReference type="NCBI Taxonomy" id="257708"/>
    <lineage>
        <taxon>Bacteria</taxon>
        <taxon>Pseudomonadati</taxon>
        <taxon>Pseudomonadota</taxon>
        <taxon>Alphaproteobacteria</taxon>
        <taxon>Acetobacterales</taxon>
        <taxon>Roseomonadaceae</taxon>
        <taxon>Roseomonas</taxon>
    </lineage>
</organism>
<name>A0ABU3MM41_9PROT</name>
<sequence length="207" mass="23818">MANRKPRKMEWYDYRLEEDVRLYRLAMDMRDILNKLRRLEATVAKPAKRPLTPRDRGRLQDRRGNLAYRLYRMARPLAGLARRHLGPDIASTARAEGPTVWRLSAQARMIPEDLKPFTDTRAGWDQAEVDAGWLLSLDLAMRGTDNIPTVATFRLCWIHDDLTARAKALTARIKALPVQEPHWPTGLPCPPPAPWPDPSSYFQKGLR</sequence>
<evidence type="ECO:0000256" key="1">
    <source>
        <dbReference type="SAM" id="MobiDB-lite"/>
    </source>
</evidence>
<gene>
    <name evidence="2" type="ORF">RQ831_20565</name>
</gene>
<reference evidence="2 3" key="1">
    <citation type="journal article" date="2019" name="Microb. Pathog.">
        <title>Comparison of VITEK 2, MALDI-TOF MS, 16S rRNA gene sequencing, and whole-genome sequencing for identification of Roseomonas mucosa.</title>
        <authorList>
            <person name="Rudolph W.W."/>
            <person name="Gunzer F."/>
            <person name="Trauth M."/>
            <person name="Bunk B."/>
            <person name="Bigge R."/>
            <person name="Schrottner P."/>
        </authorList>
    </citation>
    <scope>NUCLEOTIDE SEQUENCE [LARGE SCALE GENOMIC DNA]</scope>
    <source>
        <strain evidence="2 3">DSM 103800</strain>
    </source>
</reference>
<feature type="compositionally biased region" description="Pro residues" evidence="1">
    <location>
        <begin position="187"/>
        <end position="197"/>
    </location>
</feature>